<feature type="transmembrane region" description="Helical" evidence="17">
    <location>
        <begin position="430"/>
        <end position="452"/>
    </location>
</feature>
<comment type="function">
    <text evidence="15">Receptor for interleukin-2. This beta subunit is involved in receptor mediated endocytosis and transduces the mitogenic signals of IL2. Probably in association with IL15RA, involved in the stimulation of neutrophil phagocytosis by IL15.</text>
</comment>
<reference evidence="19 20" key="1">
    <citation type="submission" date="2013-11" db="EMBL/GenBank/DDBJ databases">
        <title>The Damaraland mole rat (Fukomys damarensis) genome and evolution of African mole rats.</title>
        <authorList>
            <person name="Gladyshev V.N."/>
            <person name="Fang X."/>
        </authorList>
    </citation>
    <scope>NUCLEOTIDE SEQUENCE [LARGE SCALE GENOMIC DNA]</scope>
    <source>
        <tissue evidence="19">Liver</tissue>
    </source>
</reference>
<gene>
    <name evidence="19" type="ORF">H920_01936</name>
</gene>
<dbReference type="InterPro" id="IPR003961">
    <property type="entry name" value="FN3_dom"/>
</dbReference>
<dbReference type="Gene3D" id="2.60.40.10">
    <property type="entry name" value="Immunoglobulins"/>
    <property type="match status" value="2"/>
</dbReference>
<evidence type="ECO:0000256" key="1">
    <source>
        <dbReference type="ARBA" id="ARBA00004251"/>
    </source>
</evidence>
<keyword evidence="8 17" id="KW-0472">Membrane</keyword>
<dbReference type="GO" id="GO:0009897">
    <property type="term" value="C:external side of plasma membrane"/>
    <property type="evidence" value="ECO:0007669"/>
    <property type="project" value="TreeGrafter"/>
</dbReference>
<sequence>MLGRGGFYLKPCCAIVGIQGSHWHGYIVDPIPRPPVSQGRPIAFADLLPGSHLTIAHNLKSVPNERAPVLGKVAPAPPCSAQEVGRPAVVSPLPELSEPEMAEAPAAGRTPGSTLPQPHVSARIPEGHGMGPPSFPAHPGGLWELLCSGPCAQYPQSRLGEGARRLDGCERAQEAFFHQLQSVPVMAAPALPWCLVLLSLLQLLTTPPVSAEVTDTSPLECFYNSRANISCLWHQEQGMQNTSCYILAKSDSRSWNNTCKMFPVSQTSCACNLVLGPPTSQVLTSADIITARVMCWKGGQWRTVLTKNFKPFDYLRPVAPSSLQVTYMDTNRCNVTWRLTQISHYIDSCLEFEARTRLPGHSWEEANLLSLKQRQLWIFLENLVPDTQYELQVRTRAQRGLHTAWSPWSRALAFRTRPAAPRKESLPLTWVLGPALSLGLISGIIISVYFLVSANCLGPWLKKVLKCHIPDPSEFFSQLNSEHGGDFQKWLSSPFPSPSFSPGPLAPEISPLEVLDRDTKATQLLLLRQDTAPLPSPAPSGHSQTSCFTNQGYFFFHLPDALEIEACQVYFTYDPCAEAEPEEDAPLGSPLSPLPPLPGEDDAYCTFPPTDDLLLFSPSLHSAPHILPGPAGASEGKLRPSLQEGAPQDWGPPSLGFPIPAAPNAVGFQSPLEQTLGEAGEEAPVPEPGDGGGSPRQGPVRPPTAPHADTDAYLSLQELQAQDPAHLV</sequence>
<comment type="subunit">
    <text evidence="12">Non-covalent dimer of an alpha and a beta subunit. IL2R exists in 3 different forms: a high affinity dimer, an intermediate affinity monomer (beta subunit), and a low affinity monomer (alpha subunit). The high and intermediate affinity forms also associate with a gamma subunit. Interacts with SHB upon interleukin stimulation.</text>
</comment>
<evidence type="ECO:0000256" key="10">
    <source>
        <dbReference type="ARBA" id="ARBA00023170"/>
    </source>
</evidence>
<keyword evidence="5 17" id="KW-0812">Transmembrane</keyword>
<evidence type="ECO:0000256" key="5">
    <source>
        <dbReference type="ARBA" id="ARBA00022692"/>
    </source>
</evidence>
<dbReference type="Proteomes" id="UP000028990">
    <property type="component" value="Unassembled WGS sequence"/>
</dbReference>
<evidence type="ECO:0000256" key="9">
    <source>
        <dbReference type="ARBA" id="ARBA00023157"/>
    </source>
</evidence>
<dbReference type="SMART" id="SM00060">
    <property type="entry name" value="FN3"/>
    <property type="match status" value="1"/>
</dbReference>
<dbReference type="InterPro" id="IPR003531">
    <property type="entry name" value="Hempt_rcpt_S_F1_CS"/>
</dbReference>
<keyword evidence="4" id="KW-1003">Cell membrane</keyword>
<dbReference type="EMBL" id="KN121328">
    <property type="protein sequence ID" value="KFO36710.1"/>
    <property type="molecule type" value="Genomic_DNA"/>
</dbReference>
<evidence type="ECO:0000256" key="8">
    <source>
        <dbReference type="ARBA" id="ARBA00023136"/>
    </source>
</evidence>
<accession>A0A091E2G9</accession>
<feature type="region of interest" description="Disordered" evidence="16">
    <location>
        <begin position="580"/>
        <end position="605"/>
    </location>
</feature>
<evidence type="ECO:0000313" key="20">
    <source>
        <dbReference type="Proteomes" id="UP000028990"/>
    </source>
</evidence>
<comment type="similarity">
    <text evidence="2">Belongs to the type I cytokine receptor family. Type 4 subfamily.</text>
</comment>
<evidence type="ECO:0000256" key="6">
    <source>
        <dbReference type="ARBA" id="ARBA00022729"/>
    </source>
</evidence>
<dbReference type="GO" id="GO:0004896">
    <property type="term" value="F:cytokine receptor activity"/>
    <property type="evidence" value="ECO:0007669"/>
    <property type="project" value="InterPro"/>
</dbReference>
<dbReference type="PROSITE" id="PS01355">
    <property type="entry name" value="HEMATOPO_REC_S_F1"/>
    <property type="match status" value="1"/>
</dbReference>
<dbReference type="GO" id="GO:0016064">
    <property type="term" value="P:immunoglobulin mediated immune response"/>
    <property type="evidence" value="ECO:0007669"/>
    <property type="project" value="TreeGrafter"/>
</dbReference>
<evidence type="ECO:0000259" key="18">
    <source>
        <dbReference type="PROSITE" id="PS50853"/>
    </source>
</evidence>
<protein>
    <recommendedName>
        <fullName evidence="3">Interleukin-2 receptor subunit beta</fullName>
    </recommendedName>
    <alternativeName>
        <fullName evidence="14">High affinity IL-2 receptor subunit beta</fullName>
    </alternativeName>
    <alternativeName>
        <fullName evidence="13">p70-75</fullName>
    </alternativeName>
</protein>
<evidence type="ECO:0000256" key="14">
    <source>
        <dbReference type="ARBA" id="ARBA00032935"/>
    </source>
</evidence>
<name>A0A091E2G9_FUKDA</name>
<evidence type="ECO:0000256" key="11">
    <source>
        <dbReference type="ARBA" id="ARBA00023180"/>
    </source>
</evidence>
<evidence type="ECO:0000256" key="16">
    <source>
        <dbReference type="SAM" id="MobiDB-lite"/>
    </source>
</evidence>
<evidence type="ECO:0000256" key="13">
    <source>
        <dbReference type="ARBA" id="ARBA00031280"/>
    </source>
</evidence>
<dbReference type="SUPFAM" id="SSF49265">
    <property type="entry name" value="Fibronectin type III"/>
    <property type="match status" value="2"/>
</dbReference>
<dbReference type="PANTHER" id="PTHR23037:SF30">
    <property type="entry name" value="INTERLEUKIN-2 RECEPTOR SUBUNIT BETA"/>
    <property type="match status" value="1"/>
</dbReference>
<keyword evidence="6" id="KW-0732">Signal</keyword>
<feature type="region of interest" description="Disordered" evidence="16">
    <location>
        <begin position="626"/>
        <end position="728"/>
    </location>
</feature>
<evidence type="ECO:0000256" key="3">
    <source>
        <dbReference type="ARBA" id="ARBA00016239"/>
    </source>
</evidence>
<dbReference type="PROSITE" id="PS50853">
    <property type="entry name" value="FN3"/>
    <property type="match status" value="1"/>
</dbReference>
<dbReference type="STRING" id="885580.ENSFDAP00000008354"/>
<dbReference type="InterPro" id="IPR013783">
    <property type="entry name" value="Ig-like_fold"/>
</dbReference>
<dbReference type="Pfam" id="PF18707">
    <property type="entry name" value="IL2RB_N1"/>
    <property type="match status" value="1"/>
</dbReference>
<dbReference type="GO" id="GO:0019976">
    <property type="term" value="F:interleukin-2 binding"/>
    <property type="evidence" value="ECO:0007669"/>
    <property type="project" value="TreeGrafter"/>
</dbReference>
<dbReference type="PANTHER" id="PTHR23037">
    <property type="entry name" value="CYTOKINE RECEPTOR"/>
    <property type="match status" value="1"/>
</dbReference>
<organism evidence="19 20">
    <name type="scientific">Fukomys damarensis</name>
    <name type="common">Damaraland mole rat</name>
    <name type="synonym">Cryptomys damarensis</name>
    <dbReference type="NCBI Taxonomy" id="885580"/>
    <lineage>
        <taxon>Eukaryota</taxon>
        <taxon>Metazoa</taxon>
        <taxon>Chordata</taxon>
        <taxon>Craniata</taxon>
        <taxon>Vertebrata</taxon>
        <taxon>Euteleostomi</taxon>
        <taxon>Mammalia</taxon>
        <taxon>Eutheria</taxon>
        <taxon>Euarchontoglires</taxon>
        <taxon>Glires</taxon>
        <taxon>Rodentia</taxon>
        <taxon>Hystricomorpha</taxon>
        <taxon>Bathyergidae</taxon>
        <taxon>Fukomys</taxon>
    </lineage>
</organism>
<evidence type="ECO:0000256" key="12">
    <source>
        <dbReference type="ARBA" id="ARBA00026094"/>
    </source>
</evidence>
<dbReference type="AlphaFoldDB" id="A0A091E2G9"/>
<evidence type="ECO:0000313" key="19">
    <source>
        <dbReference type="EMBL" id="KFO36710.1"/>
    </source>
</evidence>
<dbReference type="InterPro" id="IPR040951">
    <property type="entry name" value="IL2RB_N1"/>
</dbReference>
<feature type="domain" description="Fibronectin type-III" evidence="18">
    <location>
        <begin position="319"/>
        <end position="419"/>
    </location>
</feature>
<dbReference type="CDD" id="cd00063">
    <property type="entry name" value="FN3"/>
    <property type="match status" value="1"/>
</dbReference>
<evidence type="ECO:0000256" key="15">
    <source>
        <dbReference type="ARBA" id="ARBA00045664"/>
    </source>
</evidence>
<proteinExistence type="inferred from homology"/>
<keyword evidence="9" id="KW-1015">Disulfide bond</keyword>
<keyword evidence="11" id="KW-0325">Glycoprotein</keyword>
<dbReference type="eggNOG" id="ENOG502S0MR">
    <property type="taxonomic scope" value="Eukaryota"/>
</dbReference>
<keyword evidence="20" id="KW-1185">Reference proteome</keyword>
<comment type="subcellular location">
    <subcellularLocation>
        <location evidence="1">Cell membrane</location>
        <topology evidence="1">Single-pass type I membrane protein</topology>
    </subcellularLocation>
</comment>
<keyword evidence="7 17" id="KW-1133">Transmembrane helix</keyword>
<evidence type="ECO:0000256" key="2">
    <source>
        <dbReference type="ARBA" id="ARBA00008280"/>
    </source>
</evidence>
<evidence type="ECO:0000256" key="4">
    <source>
        <dbReference type="ARBA" id="ARBA00022475"/>
    </source>
</evidence>
<keyword evidence="10 19" id="KW-0675">Receptor</keyword>
<evidence type="ECO:0000256" key="7">
    <source>
        <dbReference type="ARBA" id="ARBA00022989"/>
    </source>
</evidence>
<dbReference type="InterPro" id="IPR036116">
    <property type="entry name" value="FN3_sf"/>
</dbReference>
<evidence type="ECO:0000256" key="17">
    <source>
        <dbReference type="SAM" id="Phobius"/>
    </source>
</evidence>